<sequence>MKGFAIGSGVAIALLLSAIGFVMVGPGGGNAYPWPLRVSLAAVVLLPIGWRAMVQTPAPWKLGLALALVMLAILLLLALPFMDPGWMRETHGGVFAVWATLWFVAALPFMRSATRRIG</sequence>
<keyword evidence="1" id="KW-0472">Membrane</keyword>
<dbReference type="Proteomes" id="UP000092698">
    <property type="component" value="Chromosome"/>
</dbReference>
<feature type="transmembrane region" description="Helical" evidence="1">
    <location>
        <begin position="93"/>
        <end position="110"/>
    </location>
</feature>
<evidence type="ECO:0008006" key="4">
    <source>
        <dbReference type="Google" id="ProtNLM"/>
    </source>
</evidence>
<organism evidence="2 3">
    <name type="scientific">Paraurantiacibacter namhicola</name>
    <dbReference type="NCBI Taxonomy" id="645517"/>
    <lineage>
        <taxon>Bacteria</taxon>
        <taxon>Pseudomonadati</taxon>
        <taxon>Pseudomonadota</taxon>
        <taxon>Alphaproteobacteria</taxon>
        <taxon>Sphingomonadales</taxon>
        <taxon>Erythrobacteraceae</taxon>
        <taxon>Paraurantiacibacter</taxon>
    </lineage>
</organism>
<dbReference type="KEGG" id="anh:A6F65_00007"/>
<evidence type="ECO:0000313" key="3">
    <source>
        <dbReference type="Proteomes" id="UP000092698"/>
    </source>
</evidence>
<feature type="transmembrane region" description="Helical" evidence="1">
    <location>
        <begin position="62"/>
        <end position="81"/>
    </location>
</feature>
<dbReference type="OrthoDB" id="17593at361177"/>
<reference evidence="2 3" key="1">
    <citation type="submission" date="2016-07" db="EMBL/GenBank/DDBJ databases">
        <title>Complete genome sequence of Altererythrobacter namhicola JCM 16345T, containing esterase-encoding genes.</title>
        <authorList>
            <person name="Cheng H."/>
            <person name="Wu Y.-H."/>
            <person name="Jian S.-L."/>
            <person name="Huo Y.-Y."/>
            <person name="Wang C.-S."/>
            <person name="Xu X.-W."/>
        </authorList>
    </citation>
    <scope>NUCLEOTIDE SEQUENCE [LARGE SCALE GENOMIC DNA]</scope>
    <source>
        <strain evidence="2 3">JCM 16345</strain>
    </source>
</reference>
<gene>
    <name evidence="2" type="ORF">A6F65_00007</name>
</gene>
<protein>
    <recommendedName>
        <fullName evidence="4">Transmembrane protein</fullName>
    </recommendedName>
</protein>
<proteinExistence type="predicted"/>
<dbReference type="RefSeq" id="WP_067784329.1">
    <property type="nucleotide sequence ID" value="NZ_CP016545.1"/>
</dbReference>
<accession>A0A1C7D4E4</accession>
<keyword evidence="1" id="KW-0812">Transmembrane</keyword>
<dbReference type="STRING" id="645517.A6F65_00007"/>
<keyword evidence="3" id="KW-1185">Reference proteome</keyword>
<evidence type="ECO:0000256" key="1">
    <source>
        <dbReference type="SAM" id="Phobius"/>
    </source>
</evidence>
<name>A0A1C7D4E4_9SPHN</name>
<dbReference type="AlphaFoldDB" id="A0A1C7D4E4"/>
<evidence type="ECO:0000313" key="2">
    <source>
        <dbReference type="EMBL" id="ANU06335.1"/>
    </source>
</evidence>
<keyword evidence="1" id="KW-1133">Transmembrane helix</keyword>
<dbReference type="EMBL" id="CP016545">
    <property type="protein sequence ID" value="ANU06335.1"/>
    <property type="molecule type" value="Genomic_DNA"/>
</dbReference>
<feature type="transmembrane region" description="Helical" evidence="1">
    <location>
        <begin position="34"/>
        <end position="50"/>
    </location>
</feature>